<evidence type="ECO:0000256" key="10">
    <source>
        <dbReference type="ARBA" id="ARBA00023277"/>
    </source>
</evidence>
<evidence type="ECO:0000256" key="4">
    <source>
        <dbReference type="ARBA" id="ARBA00022512"/>
    </source>
</evidence>
<dbReference type="Proteomes" id="UP000000639">
    <property type="component" value="Chromosome"/>
</dbReference>
<evidence type="ECO:0000256" key="5">
    <source>
        <dbReference type="ARBA" id="ARBA00022525"/>
    </source>
</evidence>
<comment type="subcellular location">
    <subcellularLocation>
        <location evidence="2">Cell membrane</location>
    </subcellularLocation>
    <subcellularLocation>
        <location evidence="1">Secreted</location>
        <location evidence="1">Cell wall</location>
    </subcellularLocation>
</comment>
<evidence type="ECO:0000313" key="17">
    <source>
        <dbReference type="EMBL" id="ABM02410.1"/>
    </source>
</evidence>
<evidence type="ECO:0000256" key="7">
    <source>
        <dbReference type="ARBA" id="ARBA00022801"/>
    </source>
</evidence>
<dbReference type="InterPro" id="IPR050732">
    <property type="entry name" value="Beta-glucan_modifiers"/>
</dbReference>
<dbReference type="CAZy" id="GH17">
    <property type="family name" value="Glycoside Hydrolase Family 17"/>
</dbReference>
<evidence type="ECO:0000256" key="8">
    <source>
        <dbReference type="ARBA" id="ARBA00023136"/>
    </source>
</evidence>
<keyword evidence="18" id="KW-1185">Reference proteome</keyword>
<keyword evidence="4" id="KW-0134">Cell wall</keyword>
<dbReference type="Gene3D" id="3.20.20.80">
    <property type="entry name" value="Glycosidases"/>
    <property type="match status" value="1"/>
</dbReference>
<dbReference type="GO" id="GO:0071555">
    <property type="term" value="P:cell wall organization"/>
    <property type="evidence" value="ECO:0007669"/>
    <property type="project" value="UniProtKB-KW"/>
</dbReference>
<evidence type="ECO:0000256" key="2">
    <source>
        <dbReference type="ARBA" id="ARBA00004236"/>
    </source>
</evidence>
<evidence type="ECO:0000313" key="18">
    <source>
        <dbReference type="Proteomes" id="UP000000639"/>
    </source>
</evidence>
<evidence type="ECO:0000256" key="16">
    <source>
        <dbReference type="SAM" id="SignalP"/>
    </source>
</evidence>
<evidence type="ECO:0000256" key="3">
    <source>
        <dbReference type="ARBA" id="ARBA00022475"/>
    </source>
</evidence>
<protein>
    <recommendedName>
        <fullName evidence="15">Endo-1,3-beta-glucanase btgC</fullName>
    </recommendedName>
    <alternativeName>
        <fullName evidence="14">Laminarinase btgC</fullName>
    </alternativeName>
</protein>
<dbReference type="eggNOG" id="COG5309">
    <property type="taxonomic scope" value="Bacteria"/>
</dbReference>
<dbReference type="GO" id="GO:0009986">
    <property type="term" value="C:cell surface"/>
    <property type="evidence" value="ECO:0007669"/>
    <property type="project" value="TreeGrafter"/>
</dbReference>
<organism evidence="17 18">
    <name type="scientific">Psychromonas ingrahamii (strain DSM 17664 / CCUG 51855 / 37)</name>
    <dbReference type="NCBI Taxonomy" id="357804"/>
    <lineage>
        <taxon>Bacteria</taxon>
        <taxon>Pseudomonadati</taxon>
        <taxon>Pseudomonadota</taxon>
        <taxon>Gammaproteobacteria</taxon>
        <taxon>Alteromonadales</taxon>
        <taxon>Psychromonadaceae</taxon>
        <taxon>Psychromonas</taxon>
    </lineage>
</organism>
<dbReference type="Gene3D" id="2.60.120.430">
    <property type="entry name" value="Galactose-binding lectin"/>
    <property type="match status" value="1"/>
</dbReference>
<keyword evidence="10" id="KW-0119">Carbohydrate metabolism</keyword>
<evidence type="ECO:0000256" key="14">
    <source>
        <dbReference type="ARBA" id="ARBA00042373"/>
    </source>
</evidence>
<dbReference type="AlphaFoldDB" id="A1SSE5"/>
<keyword evidence="7" id="KW-0378">Hydrolase</keyword>
<dbReference type="STRING" id="357804.Ping_0556"/>
<evidence type="ECO:0000256" key="1">
    <source>
        <dbReference type="ARBA" id="ARBA00004191"/>
    </source>
</evidence>
<dbReference type="GO" id="GO:0042973">
    <property type="term" value="F:glucan endo-1,3-beta-D-glucosidase activity"/>
    <property type="evidence" value="ECO:0007669"/>
    <property type="project" value="TreeGrafter"/>
</dbReference>
<dbReference type="EMBL" id="CP000510">
    <property type="protein sequence ID" value="ABM02410.1"/>
    <property type="molecule type" value="Genomic_DNA"/>
</dbReference>
<dbReference type="OrthoDB" id="9806824at2"/>
<comment type="function">
    <text evidence="13">Glucanases play a role in cell expansion during growth, in cell-cell fusion during mating, and in spore release during sporulation. This enzyme may be involved in beta-glucan degradation. Active on laminarin and lichenan.</text>
</comment>
<evidence type="ECO:0000256" key="13">
    <source>
        <dbReference type="ARBA" id="ARBA00037649"/>
    </source>
</evidence>
<evidence type="ECO:0000256" key="6">
    <source>
        <dbReference type="ARBA" id="ARBA00022729"/>
    </source>
</evidence>
<dbReference type="InterPro" id="IPR000490">
    <property type="entry name" value="Glyco_hydro_17"/>
</dbReference>
<dbReference type="PROSITE" id="PS51257">
    <property type="entry name" value="PROKAR_LIPOPROTEIN"/>
    <property type="match status" value="1"/>
</dbReference>
<evidence type="ECO:0000256" key="12">
    <source>
        <dbReference type="ARBA" id="ARBA00023326"/>
    </source>
</evidence>
<feature type="signal peptide" evidence="16">
    <location>
        <begin position="1"/>
        <end position="22"/>
    </location>
</feature>
<keyword evidence="8" id="KW-0472">Membrane</keyword>
<dbReference type="HOGENOM" id="CLU_440656_0_0_6"/>
<keyword evidence="6 16" id="KW-0732">Signal</keyword>
<evidence type="ECO:0000256" key="15">
    <source>
        <dbReference type="ARBA" id="ARBA00043078"/>
    </source>
</evidence>
<evidence type="ECO:0000256" key="9">
    <source>
        <dbReference type="ARBA" id="ARBA00023180"/>
    </source>
</evidence>
<dbReference type="Pfam" id="PF00332">
    <property type="entry name" value="Glyco_hydro_17"/>
    <property type="match status" value="1"/>
</dbReference>
<dbReference type="GO" id="GO:0005576">
    <property type="term" value="C:extracellular region"/>
    <property type="evidence" value="ECO:0007669"/>
    <property type="project" value="TreeGrafter"/>
</dbReference>
<keyword evidence="5" id="KW-0964">Secreted</keyword>
<dbReference type="GO" id="GO:0005886">
    <property type="term" value="C:plasma membrane"/>
    <property type="evidence" value="ECO:0007669"/>
    <property type="project" value="UniProtKB-SubCell"/>
</dbReference>
<gene>
    <name evidence="17" type="ordered locus">Ping_0556</name>
</gene>
<name>A1SSE5_PSYIN</name>
<sequence length="620" mass="67237">MKKSSYKIFLIAFLSIFMFACGDEPLTTLLNNTSSAGDTGTLQPQAIVSDAPLSKSGEQILGNPDYQAISYGAFRAPTREEATVPSVADLKEDMLLLQAMDIKVLRTYNTQIFSDTANLLEAIDQLMAADPNFEMYVMLGVWVQAQGSYTANVDNTTGDAALNRAEMDKAIEMAQNYPEIIKVIAVGNEAMVDWQAHDIPVSVVLGYVNELQGLKADSTISADIWITSSDNQAVWSGSDPRVSGQLNDLNALIAAVDYISLHTYPFHDTHHIPDFWQVPADQAGLTDQQKIDAAMVRAQARVVEQYTAAQAYMLKLGINKPIHIGETGWATVGSPGGEDFTQSGSAAADEYKQKMAYDALRTWSNEFGASLFFFEAFDEQWKAGTENPATHPEKHFGLINMQGEAKYLLWDLVDAGAFNGLERDGLQITKTYGGNVAAMMDEVFVPPAAPVTNEPVAGEFIVLGISLYSNALAYGWDSPETAWAGVNDDTGVLTVATDPDTAATWGWGAGVGIPNETSNLSTSTQITFEIKGDAAFGFYLGFQTTKGAGTNHWVRFNTGSYTLTDQWAKYTISLSDFSDFASGNLEVVNSPFTIADIYETSGGSAPTLSTIEVKNISWLE</sequence>
<keyword evidence="9" id="KW-0325">Glycoprotein</keyword>
<dbReference type="PANTHER" id="PTHR16631">
    <property type="entry name" value="GLUCAN 1,3-BETA-GLUCOSIDASE"/>
    <property type="match status" value="1"/>
</dbReference>
<dbReference type="GO" id="GO:0000272">
    <property type="term" value="P:polysaccharide catabolic process"/>
    <property type="evidence" value="ECO:0007669"/>
    <property type="project" value="UniProtKB-KW"/>
</dbReference>
<feature type="chain" id="PRO_5002637676" description="Endo-1,3-beta-glucanase btgC" evidence="16">
    <location>
        <begin position="23"/>
        <end position="620"/>
    </location>
</feature>
<reference evidence="17 18" key="1">
    <citation type="submission" date="2007-01" db="EMBL/GenBank/DDBJ databases">
        <title>Complete sequence of Psychromonas ingrahamii 37.</title>
        <authorList>
            <consortium name="US DOE Joint Genome Institute"/>
            <person name="Copeland A."/>
            <person name="Lucas S."/>
            <person name="Lapidus A."/>
            <person name="Barry K."/>
            <person name="Detter J.C."/>
            <person name="Glavina del Rio T."/>
            <person name="Hammon N."/>
            <person name="Israni S."/>
            <person name="Dalin E."/>
            <person name="Tice H."/>
            <person name="Pitluck S."/>
            <person name="Thompson L.S."/>
            <person name="Brettin T."/>
            <person name="Bruce D."/>
            <person name="Han C."/>
            <person name="Tapia R."/>
            <person name="Schmutz J."/>
            <person name="Larimer F."/>
            <person name="Land M."/>
            <person name="Hauser L."/>
            <person name="Kyrpides N."/>
            <person name="Ivanova N."/>
            <person name="Staley J."/>
            <person name="Richardson P."/>
        </authorList>
    </citation>
    <scope>NUCLEOTIDE SEQUENCE [LARGE SCALE GENOMIC DNA]</scope>
    <source>
        <strain evidence="17 18">37</strain>
    </source>
</reference>
<keyword evidence="11" id="KW-0961">Cell wall biogenesis/degradation</keyword>
<keyword evidence="3" id="KW-1003">Cell membrane</keyword>
<accession>A1SSE5</accession>
<dbReference type="RefSeq" id="WP_011768969.1">
    <property type="nucleotide sequence ID" value="NC_008709.1"/>
</dbReference>
<dbReference type="PANTHER" id="PTHR16631:SF17">
    <property type="entry name" value="GLUCAN ENDO-1,3-BETA-GLUCOSIDASE BTGC"/>
    <property type="match status" value="1"/>
</dbReference>
<proteinExistence type="predicted"/>
<dbReference type="InterPro" id="IPR008979">
    <property type="entry name" value="Galactose-bd-like_sf"/>
</dbReference>
<dbReference type="SUPFAM" id="SSF49785">
    <property type="entry name" value="Galactose-binding domain-like"/>
    <property type="match status" value="1"/>
</dbReference>
<dbReference type="KEGG" id="pin:Ping_0556"/>
<dbReference type="SUPFAM" id="SSF51445">
    <property type="entry name" value="(Trans)glycosidases"/>
    <property type="match status" value="1"/>
</dbReference>
<evidence type="ECO:0000256" key="11">
    <source>
        <dbReference type="ARBA" id="ARBA00023316"/>
    </source>
</evidence>
<dbReference type="InterPro" id="IPR017853">
    <property type="entry name" value="GH"/>
</dbReference>
<keyword evidence="12" id="KW-0624">Polysaccharide degradation</keyword>